<dbReference type="PANTHER" id="PTHR42961:SF2">
    <property type="entry name" value="IRON-SULFUR PROTEIN NUBPL"/>
    <property type="match status" value="1"/>
</dbReference>
<dbReference type="AlphaFoldDB" id="A0A0G8AUA6"/>
<keyword evidence="1" id="KW-0479">Metal-binding</keyword>
<dbReference type="SUPFAM" id="SSF52540">
    <property type="entry name" value="P-loop containing nucleoside triphosphate hydrolases"/>
    <property type="match status" value="1"/>
</dbReference>
<dbReference type="InterPro" id="IPR019591">
    <property type="entry name" value="Mrp/NBP35_ATP-bd"/>
</dbReference>
<sequence>MKTYHDIASDGGSDVLGQVAQQRDRLKERLARIGSIFAVMSGKGGVGKSTVTACLADGLTRLGVSTGVLDADLNGPCMARMMGVKDHKPSSQNGAMIAARNAYGVPVMSMDMFLPEDETPLVWEAPSQQGAYTWRSMVEMSALRELLSDTDWGDLDVLLIDLPPGAERFQNLADLLPDLTGAVVVSTASQTAMTVVSRSISMALNIAEVEVVGLVENMSTMVCPECGYKDRVFIGVETVEELARRHGVPYLGAIPFNVGLADFLETGRSYIEMHAEHPAAHAILEVAQRVHFWLKNQSK</sequence>
<evidence type="ECO:0000313" key="7">
    <source>
        <dbReference type="Proteomes" id="UP000035037"/>
    </source>
</evidence>
<dbReference type="PANTHER" id="PTHR42961">
    <property type="entry name" value="IRON-SULFUR PROTEIN NUBPL"/>
    <property type="match status" value="1"/>
</dbReference>
<reference evidence="6 7" key="1">
    <citation type="submission" date="2015-02" db="EMBL/GenBank/DDBJ databases">
        <authorList>
            <person name="Slaby B."/>
            <person name="Hentschel U."/>
        </authorList>
    </citation>
    <scope>NUCLEOTIDE SEQUENCE [LARGE SCALE GENOMIC DNA]</scope>
    <source>
        <strain evidence="6">15L</strain>
    </source>
</reference>
<dbReference type="GO" id="GO:0046872">
    <property type="term" value="F:metal ion binding"/>
    <property type="evidence" value="ECO:0007669"/>
    <property type="project" value="UniProtKB-KW"/>
</dbReference>
<dbReference type="InterPro" id="IPR027417">
    <property type="entry name" value="P-loop_NTPase"/>
</dbReference>
<evidence type="ECO:0000256" key="5">
    <source>
        <dbReference type="ARBA" id="ARBA00023014"/>
    </source>
</evidence>
<dbReference type="InterPro" id="IPR033756">
    <property type="entry name" value="YlxH/NBP35"/>
</dbReference>
<proteinExistence type="predicted"/>
<keyword evidence="3" id="KW-0067">ATP-binding</keyword>
<evidence type="ECO:0000256" key="3">
    <source>
        <dbReference type="ARBA" id="ARBA00022840"/>
    </source>
</evidence>
<dbReference type="Proteomes" id="UP000035037">
    <property type="component" value="Unassembled WGS sequence"/>
</dbReference>
<dbReference type="PATRIC" id="fig|1608419.3.peg.302"/>
<name>A0A0G8AUA6_9SYNE</name>
<dbReference type="CDD" id="cd02037">
    <property type="entry name" value="Mrp_NBP35"/>
    <property type="match status" value="1"/>
</dbReference>
<evidence type="ECO:0008006" key="8">
    <source>
        <dbReference type="Google" id="ProtNLM"/>
    </source>
</evidence>
<dbReference type="InterPro" id="IPR044304">
    <property type="entry name" value="NUBPL-like"/>
</dbReference>
<dbReference type="GO" id="GO:0051539">
    <property type="term" value="F:4 iron, 4 sulfur cluster binding"/>
    <property type="evidence" value="ECO:0007669"/>
    <property type="project" value="TreeGrafter"/>
</dbReference>
<keyword evidence="2" id="KW-0547">Nucleotide-binding</keyword>
<dbReference type="EMBL" id="JYFQ01000122">
    <property type="protein sequence ID" value="KKZ12004.1"/>
    <property type="molecule type" value="Genomic_DNA"/>
</dbReference>
<accession>A0A0G8AUA6</accession>
<keyword evidence="5" id="KW-0411">Iron-sulfur</keyword>
<evidence type="ECO:0000256" key="2">
    <source>
        <dbReference type="ARBA" id="ARBA00022741"/>
    </source>
</evidence>
<dbReference type="Gene3D" id="3.40.50.300">
    <property type="entry name" value="P-loop containing nucleotide triphosphate hydrolases"/>
    <property type="match status" value="1"/>
</dbReference>
<organism evidence="6 7">
    <name type="scientific">Candidatus Synechococcus spongiarum 15L</name>
    <dbReference type="NCBI Taxonomy" id="1608419"/>
    <lineage>
        <taxon>Bacteria</taxon>
        <taxon>Bacillati</taxon>
        <taxon>Cyanobacteriota</taxon>
        <taxon>Cyanophyceae</taxon>
        <taxon>Synechococcales</taxon>
        <taxon>Synechococcaceae</taxon>
        <taxon>Synechococcus</taxon>
    </lineage>
</organism>
<reference evidence="6 7" key="2">
    <citation type="submission" date="2015-05" db="EMBL/GenBank/DDBJ databases">
        <title>Lifestyle Evolution in Cyanobacterial Symbionts of Sponges.</title>
        <authorList>
            <person name="Burgsdorf I."/>
            <person name="Slaby B.M."/>
            <person name="Handley K.M."/>
            <person name="Haber M."/>
            <person name="Blom J."/>
            <person name="Marshall C.W."/>
            <person name="Gilbert J.A."/>
            <person name="Hentschel U."/>
            <person name="Steindler L."/>
        </authorList>
    </citation>
    <scope>NUCLEOTIDE SEQUENCE [LARGE SCALE GENOMIC DNA]</scope>
    <source>
        <strain evidence="6">15L</strain>
    </source>
</reference>
<dbReference type="GO" id="GO:0016226">
    <property type="term" value="P:iron-sulfur cluster assembly"/>
    <property type="evidence" value="ECO:0007669"/>
    <property type="project" value="InterPro"/>
</dbReference>
<evidence type="ECO:0000313" key="6">
    <source>
        <dbReference type="EMBL" id="KKZ12004.1"/>
    </source>
</evidence>
<evidence type="ECO:0000256" key="4">
    <source>
        <dbReference type="ARBA" id="ARBA00023004"/>
    </source>
</evidence>
<evidence type="ECO:0000256" key="1">
    <source>
        <dbReference type="ARBA" id="ARBA00022723"/>
    </source>
</evidence>
<dbReference type="GO" id="GO:0005524">
    <property type="term" value="F:ATP binding"/>
    <property type="evidence" value="ECO:0007669"/>
    <property type="project" value="UniProtKB-KW"/>
</dbReference>
<comment type="caution">
    <text evidence="6">The sequence shown here is derived from an EMBL/GenBank/DDBJ whole genome shotgun (WGS) entry which is preliminary data.</text>
</comment>
<dbReference type="Pfam" id="PF10609">
    <property type="entry name" value="ParA"/>
    <property type="match status" value="1"/>
</dbReference>
<keyword evidence="4" id="KW-0408">Iron</keyword>
<gene>
    <name evidence="6" type="ORF">TQ37_06155</name>
</gene>
<dbReference type="GO" id="GO:0140663">
    <property type="term" value="F:ATP-dependent FeS chaperone activity"/>
    <property type="evidence" value="ECO:0007669"/>
    <property type="project" value="InterPro"/>
</dbReference>
<protein>
    <recommendedName>
        <fullName evidence="8">Iron-sulfur cluster carrier protein</fullName>
    </recommendedName>
</protein>